<keyword evidence="3" id="KW-1185">Reference proteome</keyword>
<dbReference type="AlphaFoldDB" id="A0A9P5ZBI6"/>
<protein>
    <submittedName>
        <fullName evidence="2">Uncharacterized protein</fullName>
    </submittedName>
</protein>
<dbReference type="EMBL" id="MU155142">
    <property type="protein sequence ID" value="KAF9484624.1"/>
    <property type="molecule type" value="Genomic_DNA"/>
</dbReference>
<reference evidence="2" key="1">
    <citation type="submission" date="2020-11" db="EMBL/GenBank/DDBJ databases">
        <authorList>
            <consortium name="DOE Joint Genome Institute"/>
            <person name="Ahrendt S."/>
            <person name="Riley R."/>
            <person name="Andreopoulos W."/>
            <person name="Labutti K."/>
            <person name="Pangilinan J."/>
            <person name="Ruiz-Duenas F.J."/>
            <person name="Barrasa J.M."/>
            <person name="Sanchez-Garcia M."/>
            <person name="Camarero S."/>
            <person name="Miyauchi S."/>
            <person name="Serrano A."/>
            <person name="Linde D."/>
            <person name="Babiker R."/>
            <person name="Drula E."/>
            <person name="Ayuso-Fernandez I."/>
            <person name="Pacheco R."/>
            <person name="Padilla G."/>
            <person name="Ferreira P."/>
            <person name="Barriuso J."/>
            <person name="Kellner H."/>
            <person name="Castanera R."/>
            <person name="Alfaro M."/>
            <person name="Ramirez L."/>
            <person name="Pisabarro A.G."/>
            <person name="Kuo A."/>
            <person name="Tritt A."/>
            <person name="Lipzen A."/>
            <person name="He G."/>
            <person name="Yan M."/>
            <person name="Ng V."/>
            <person name="Cullen D."/>
            <person name="Martin F."/>
            <person name="Rosso M.-N."/>
            <person name="Henrissat B."/>
            <person name="Hibbett D."/>
            <person name="Martinez A.T."/>
            <person name="Grigoriev I.V."/>
        </authorList>
    </citation>
    <scope>NUCLEOTIDE SEQUENCE</scope>
    <source>
        <strain evidence="2">CIRM-BRFM 674</strain>
    </source>
</reference>
<dbReference type="Proteomes" id="UP000807469">
    <property type="component" value="Unassembled WGS sequence"/>
</dbReference>
<name>A0A9P5ZBI6_9AGAR</name>
<organism evidence="2 3">
    <name type="scientific">Pholiota conissans</name>
    <dbReference type="NCBI Taxonomy" id="109636"/>
    <lineage>
        <taxon>Eukaryota</taxon>
        <taxon>Fungi</taxon>
        <taxon>Dikarya</taxon>
        <taxon>Basidiomycota</taxon>
        <taxon>Agaricomycotina</taxon>
        <taxon>Agaricomycetes</taxon>
        <taxon>Agaricomycetidae</taxon>
        <taxon>Agaricales</taxon>
        <taxon>Agaricineae</taxon>
        <taxon>Strophariaceae</taxon>
        <taxon>Pholiota</taxon>
    </lineage>
</organism>
<feature type="region of interest" description="Disordered" evidence="1">
    <location>
        <begin position="18"/>
        <end position="37"/>
    </location>
</feature>
<accession>A0A9P5ZBI6</accession>
<gene>
    <name evidence="2" type="ORF">BDN70DRAFT_108328</name>
</gene>
<feature type="region of interest" description="Disordered" evidence="1">
    <location>
        <begin position="113"/>
        <end position="155"/>
    </location>
</feature>
<feature type="compositionally biased region" description="Low complexity" evidence="1">
    <location>
        <begin position="114"/>
        <end position="126"/>
    </location>
</feature>
<comment type="caution">
    <text evidence="2">The sequence shown here is derived from an EMBL/GenBank/DDBJ whole genome shotgun (WGS) entry which is preliminary data.</text>
</comment>
<proteinExistence type="predicted"/>
<evidence type="ECO:0000256" key="1">
    <source>
        <dbReference type="SAM" id="MobiDB-lite"/>
    </source>
</evidence>
<sequence>MGYEEFYCILHRKRNTSKNKHKLLRKPRKDNHHRHQRRRPYAYVELAVSQNLPKKETLSLVSPHATYAPYKRSRGKIRHVKPGSSVWLPCLLGNASKKICLIRFPNSSVPFMKPSLSQPPSSRTSSAAQRLPGRVATAPELDGPLAGYAKLKQKP</sequence>
<evidence type="ECO:0000313" key="3">
    <source>
        <dbReference type="Proteomes" id="UP000807469"/>
    </source>
</evidence>
<evidence type="ECO:0000313" key="2">
    <source>
        <dbReference type="EMBL" id="KAF9484624.1"/>
    </source>
</evidence>